<dbReference type="Pfam" id="PF08281">
    <property type="entry name" value="Sigma70_r4_2"/>
    <property type="match status" value="1"/>
</dbReference>
<dbReference type="InterPro" id="IPR039425">
    <property type="entry name" value="RNA_pol_sigma-70-like"/>
</dbReference>
<protein>
    <recommendedName>
        <fullName evidence="11">RNA polymerase sigma factor</fullName>
    </recommendedName>
</protein>
<feature type="compositionally biased region" description="Basic and acidic residues" evidence="6">
    <location>
        <begin position="134"/>
        <end position="151"/>
    </location>
</feature>
<evidence type="ECO:0000313" key="9">
    <source>
        <dbReference type="EMBL" id="GEO98491.1"/>
    </source>
</evidence>
<dbReference type="SUPFAM" id="SSF88659">
    <property type="entry name" value="Sigma3 and sigma4 domains of RNA polymerase sigma factors"/>
    <property type="match status" value="1"/>
</dbReference>
<reference evidence="9 10" key="1">
    <citation type="submission" date="2019-07" db="EMBL/GenBank/DDBJ databases">
        <title>Whole genome shotgun sequence of Methylobacterium haplocladii NBRC 107714.</title>
        <authorList>
            <person name="Hosoyama A."/>
            <person name="Uohara A."/>
            <person name="Ohji S."/>
            <person name="Ichikawa N."/>
        </authorList>
    </citation>
    <scope>NUCLEOTIDE SEQUENCE [LARGE SCALE GENOMIC DNA]</scope>
    <source>
        <strain evidence="9 10">NBRC 107714</strain>
    </source>
</reference>
<evidence type="ECO:0000256" key="3">
    <source>
        <dbReference type="ARBA" id="ARBA00023082"/>
    </source>
</evidence>
<dbReference type="EMBL" id="BJZT01000007">
    <property type="protein sequence ID" value="GEO98491.1"/>
    <property type="molecule type" value="Genomic_DNA"/>
</dbReference>
<dbReference type="Gene3D" id="1.10.10.10">
    <property type="entry name" value="Winged helix-like DNA-binding domain superfamily/Winged helix DNA-binding domain"/>
    <property type="match status" value="1"/>
</dbReference>
<comment type="caution">
    <text evidence="9">The sequence shown here is derived from an EMBL/GenBank/DDBJ whole genome shotgun (WGS) entry which is preliminary data.</text>
</comment>
<dbReference type="Gene3D" id="1.10.1740.10">
    <property type="match status" value="1"/>
</dbReference>
<dbReference type="PANTHER" id="PTHR43133:SF58">
    <property type="entry name" value="ECF RNA POLYMERASE SIGMA FACTOR SIGD"/>
    <property type="match status" value="1"/>
</dbReference>
<keyword evidence="3" id="KW-0731">Sigma factor</keyword>
<dbReference type="NCBIfam" id="TIGR02937">
    <property type="entry name" value="sigma70-ECF"/>
    <property type="match status" value="1"/>
</dbReference>
<dbReference type="InterPro" id="IPR013324">
    <property type="entry name" value="RNA_pol_sigma_r3/r4-like"/>
</dbReference>
<comment type="similarity">
    <text evidence="1">Belongs to the sigma-70 factor family. ECF subfamily.</text>
</comment>
<evidence type="ECO:0000259" key="8">
    <source>
        <dbReference type="Pfam" id="PF08281"/>
    </source>
</evidence>
<evidence type="ECO:0000256" key="5">
    <source>
        <dbReference type="ARBA" id="ARBA00023163"/>
    </source>
</evidence>
<dbReference type="PANTHER" id="PTHR43133">
    <property type="entry name" value="RNA POLYMERASE ECF-TYPE SIGMA FACTO"/>
    <property type="match status" value="1"/>
</dbReference>
<dbReference type="InterPro" id="IPR014284">
    <property type="entry name" value="RNA_pol_sigma-70_dom"/>
</dbReference>
<name>A0A512ILA7_9HYPH</name>
<dbReference type="GO" id="GO:0003677">
    <property type="term" value="F:DNA binding"/>
    <property type="evidence" value="ECO:0007669"/>
    <property type="project" value="UniProtKB-KW"/>
</dbReference>
<keyword evidence="5" id="KW-0804">Transcription</keyword>
<dbReference type="InterPro" id="IPR036388">
    <property type="entry name" value="WH-like_DNA-bd_sf"/>
</dbReference>
<evidence type="ECO:0008006" key="11">
    <source>
        <dbReference type="Google" id="ProtNLM"/>
    </source>
</evidence>
<dbReference type="AlphaFoldDB" id="A0A512ILA7"/>
<sequence>MHLSPTGAALHVHSAGTAPASLLPVGGLRALTMRMERRAGSANGLEETLSAAMAAAQAGDADAYRDLLRACMPVIAAAARAKGIRGEAVEDVVQDTLMTVHRARASYDPARPFLPWLRAIAQRRAVDLLRHQGRRPKEAHDPIAYEGRADDSQPAAGQGVEERERNSRLARAVAALPEGQRQAVEHLSLRERSLTEASALTGRSTGALKVNLHRALKALRSALAQDRRDGDV</sequence>
<feature type="domain" description="RNA polymerase sigma-70 region 2" evidence="7">
    <location>
        <begin position="68"/>
        <end position="135"/>
    </location>
</feature>
<dbReference type="SUPFAM" id="SSF88946">
    <property type="entry name" value="Sigma2 domain of RNA polymerase sigma factors"/>
    <property type="match status" value="1"/>
</dbReference>
<keyword evidence="2" id="KW-0805">Transcription regulation</keyword>
<dbReference type="Pfam" id="PF04542">
    <property type="entry name" value="Sigma70_r2"/>
    <property type="match status" value="1"/>
</dbReference>
<dbReference type="GO" id="GO:0016987">
    <property type="term" value="F:sigma factor activity"/>
    <property type="evidence" value="ECO:0007669"/>
    <property type="project" value="UniProtKB-KW"/>
</dbReference>
<feature type="region of interest" description="Disordered" evidence="6">
    <location>
        <begin position="134"/>
        <end position="166"/>
    </location>
</feature>
<evidence type="ECO:0000313" key="10">
    <source>
        <dbReference type="Proteomes" id="UP000321258"/>
    </source>
</evidence>
<evidence type="ECO:0000256" key="6">
    <source>
        <dbReference type="SAM" id="MobiDB-lite"/>
    </source>
</evidence>
<accession>A0A512ILA7</accession>
<gene>
    <name evidence="9" type="ORF">MHA02_08790</name>
</gene>
<proteinExistence type="inferred from homology"/>
<keyword evidence="10" id="KW-1185">Reference proteome</keyword>
<evidence type="ECO:0000259" key="7">
    <source>
        <dbReference type="Pfam" id="PF04542"/>
    </source>
</evidence>
<dbReference type="Proteomes" id="UP000321258">
    <property type="component" value="Unassembled WGS sequence"/>
</dbReference>
<evidence type="ECO:0000256" key="1">
    <source>
        <dbReference type="ARBA" id="ARBA00010641"/>
    </source>
</evidence>
<dbReference type="GO" id="GO:0006352">
    <property type="term" value="P:DNA-templated transcription initiation"/>
    <property type="evidence" value="ECO:0007669"/>
    <property type="project" value="InterPro"/>
</dbReference>
<keyword evidence="4" id="KW-0238">DNA-binding</keyword>
<organism evidence="9 10">
    <name type="scientific">Methylobacterium haplocladii</name>
    <dbReference type="NCBI Taxonomy" id="1176176"/>
    <lineage>
        <taxon>Bacteria</taxon>
        <taxon>Pseudomonadati</taxon>
        <taxon>Pseudomonadota</taxon>
        <taxon>Alphaproteobacteria</taxon>
        <taxon>Hyphomicrobiales</taxon>
        <taxon>Methylobacteriaceae</taxon>
        <taxon>Methylobacterium</taxon>
    </lineage>
</organism>
<dbReference type="InterPro" id="IPR013325">
    <property type="entry name" value="RNA_pol_sigma_r2"/>
</dbReference>
<dbReference type="InterPro" id="IPR007627">
    <property type="entry name" value="RNA_pol_sigma70_r2"/>
</dbReference>
<dbReference type="InterPro" id="IPR013249">
    <property type="entry name" value="RNA_pol_sigma70_r4_t2"/>
</dbReference>
<feature type="domain" description="RNA polymerase sigma factor 70 region 4 type 2" evidence="8">
    <location>
        <begin position="168"/>
        <end position="219"/>
    </location>
</feature>
<evidence type="ECO:0000256" key="4">
    <source>
        <dbReference type="ARBA" id="ARBA00023125"/>
    </source>
</evidence>
<evidence type="ECO:0000256" key="2">
    <source>
        <dbReference type="ARBA" id="ARBA00023015"/>
    </source>
</evidence>